<feature type="domain" description="BPL/LPL catalytic" evidence="2">
    <location>
        <begin position="1174"/>
        <end position="1348"/>
    </location>
</feature>
<reference evidence="3 4" key="1">
    <citation type="submission" date="2014-09" db="EMBL/GenBank/DDBJ databases">
        <authorList>
            <person name="Martin A.A."/>
        </authorList>
    </citation>
    <scope>NUCLEOTIDE SEQUENCE</scope>
    <source>
        <strain evidence="4">ED321</strain>
        <strain evidence="3">ED321 Heterogonic</strain>
    </source>
</reference>
<dbReference type="InterPro" id="IPR045864">
    <property type="entry name" value="aa-tRNA-synth_II/BPL/LPL"/>
</dbReference>
<organism evidence="3">
    <name type="scientific">Strongyloides ratti</name>
    <name type="common">Parasitic roundworm</name>
    <dbReference type="NCBI Taxonomy" id="34506"/>
    <lineage>
        <taxon>Eukaryota</taxon>
        <taxon>Metazoa</taxon>
        <taxon>Ecdysozoa</taxon>
        <taxon>Nematoda</taxon>
        <taxon>Chromadorea</taxon>
        <taxon>Rhabditida</taxon>
        <taxon>Tylenchina</taxon>
        <taxon>Panagrolaimomorpha</taxon>
        <taxon>Strongyloidoidea</taxon>
        <taxon>Strongyloididae</taxon>
        <taxon>Strongyloides</taxon>
    </lineage>
</organism>
<evidence type="ECO:0000313" key="4">
    <source>
        <dbReference type="Proteomes" id="UP000035682"/>
    </source>
</evidence>
<evidence type="ECO:0000259" key="2">
    <source>
        <dbReference type="PROSITE" id="PS51733"/>
    </source>
</evidence>
<keyword evidence="4" id="KW-1185">Reference proteome</keyword>
<dbReference type="GO" id="GO:0005737">
    <property type="term" value="C:cytoplasm"/>
    <property type="evidence" value="ECO:0007669"/>
    <property type="project" value="TreeGrafter"/>
</dbReference>
<dbReference type="Gene3D" id="3.30.930.10">
    <property type="entry name" value="Bira Bifunctional Protein, Domain 2"/>
    <property type="match status" value="1"/>
</dbReference>
<evidence type="ECO:0000313" key="6">
    <source>
        <dbReference type="WormBase" id="SRAE_X000066400"/>
    </source>
</evidence>
<sequence length="1427" mass="164862">MLFFAWSLVLSAFNYARKQRIISILSKHFLSPLAFQKTIICIRHKQPGIKEVNSNYDNSFIKSNDTISSQTNISKKDDIILEDFKNLTPDNKILDENLVKSPQLDSKNLTDYSLDFSYKMIKKISNQSSLVEKAQSEQMLHKWDNDENVLYSKDNLEIITQTEPYKLYESEWDIIDKKRNNLIDILKDSISNPDPIVIFITHLQPVSYSNMELLKKVFGDVVDATIESRIKEKMENALPPLDLDSEIIYNLPPLLLDNFCKRIAIRKTDSNDIIFKCNLDTFYNIVYYWSESALYSAHDLSFVDSITCISPSYVEILSDIDANCPILLQPSLLARGSNLQSSLSSSLVSLNNSVSSLPLNNSDLPLLELLYILDQQNPTENYGKTSTLPSNLRRRRGKSECLSNKYSYCSDSSLYNNINTLNNYGNEKSTKEQNYLERINYNRTNNLNSQPISVISPYGSLRSLRESSNYNKKIASTYRPPLPSTSYNKDIKNKDEKTNFKIPHNLLWGHTSRFSGFNNNFYNFISNTPNFSNDQIRSLGYTSGSHYLEKNYIFSDSEAKKINQHCLDKKNSTNEKELVYRNSLICYPYKFRYRSFSESEDNYDNIKDNKNIINPLNEKLTMSLEDEKLIGHFSTKYPFCKSDLSDTIPSGKSLSIYTYQYFNKYKKNLIQIRNRKSRSCLPDDRQSYSINDIKENRDILIHDNNKIFKNYFKNMFAENHFNIIEKFNSNNTKQDNFNKMKFCSTISKTTQNISNESNTLPISKDLTKNKEECVERRRSLSPRFLSDNCSSIRDFITNQISSTTTKSNLRRYSYTPSKVSLDILTPPLSLKLGESSGFVKSVLRMDRSNNALCYPLVASNNFINGKPPKILIFTGKDYKLFFKVKETIGKLVTVDYYTIHQLPFDKLKTDLWMEPSTALLIICDTYSLDNECWAKLQIYFSNNGRVIFLCQNSILDNFKCTKKWSTKDSWIKKLFNGKKTSKGINKEFNNFLKKCHRHFKHNEDINEKFNAFDSSSGTNYSINFKKEKNAPLLLFLEGSGSNALALFSDASTEEIITSRFFDDVKDILKKTGIKMNNTNELSNDMKMLTIGNLLLKDDNDLQEFEELKFLEDYGNNPIITFYPYHYNFTKIRTTNRYFQSIQHVPKGIIIRDFDVDGYFKHLKTKTLGHKMIHIDTCESIIKISNSLTYSLPTYDGIVVIGNTQTYGKINGDNQWISPKGCALFSFDFNVPIDSRIGSKVTFLQHILGLSIIDSIKNLTQIPDFPIQVKWPNGIYYDKKVKIGYVRMKCSVYGNVYKCIISGGINIDNSKPTTCINDLLPNYKDPKLSVPIVIAEILNNFEKYSKNFERKGCEQFIGNYIKYWMHNNEDIYVDIEDLQLINVPCIVCGLDNDGFLIAKEKATKRIVKVYDTGKMYENLKGRTKGYEI</sequence>
<keyword evidence="3" id="KW-0436">Ligase</keyword>
<keyword evidence="1" id="KW-0732">Signal</keyword>
<dbReference type="GO" id="GO:0004077">
    <property type="term" value="F:biotin--[biotin carboxyl-carrier protein] ligase activity"/>
    <property type="evidence" value="ECO:0007669"/>
    <property type="project" value="TreeGrafter"/>
</dbReference>
<evidence type="ECO:0000256" key="1">
    <source>
        <dbReference type="SAM" id="SignalP"/>
    </source>
</evidence>
<dbReference type="PANTHER" id="PTHR12835:SF5">
    <property type="entry name" value="BIOTIN--PROTEIN LIGASE"/>
    <property type="match status" value="1"/>
</dbReference>
<reference evidence="5" key="2">
    <citation type="submission" date="2020-12" db="UniProtKB">
        <authorList>
            <consortium name="WormBaseParasite"/>
        </authorList>
    </citation>
    <scope>IDENTIFICATION</scope>
</reference>
<feature type="signal peptide" evidence="1">
    <location>
        <begin position="1"/>
        <end position="18"/>
    </location>
</feature>
<dbReference type="RefSeq" id="XP_024510533.1">
    <property type="nucleotide sequence ID" value="XM_024645035.1"/>
</dbReference>
<name>A0A090LSZ8_STRRB</name>
<evidence type="ECO:0000313" key="5">
    <source>
        <dbReference type="WBParaSite" id="SRAE_X000066400.1"/>
    </source>
</evidence>
<dbReference type="OrthoDB" id="10250105at2759"/>
<accession>A0A090LSZ8</accession>
<dbReference type="PANTHER" id="PTHR12835">
    <property type="entry name" value="BIOTIN PROTEIN LIGASE"/>
    <property type="match status" value="1"/>
</dbReference>
<dbReference type="GeneID" id="36383717"/>
<proteinExistence type="predicted"/>
<dbReference type="WormBase" id="SRAE_X000066400">
    <property type="protein sequence ID" value="SRP00707"/>
    <property type="gene ID" value="WBGene00266223"/>
</dbReference>
<dbReference type="SUPFAM" id="SSF55681">
    <property type="entry name" value="Class II aaRS and biotin synthetases"/>
    <property type="match status" value="1"/>
</dbReference>
<dbReference type="InterPro" id="IPR004143">
    <property type="entry name" value="BPL_LPL_catalytic"/>
</dbReference>
<dbReference type="EMBL" id="LN609530">
    <property type="protein sequence ID" value="CEF71337.1"/>
    <property type="molecule type" value="Genomic_DNA"/>
</dbReference>
<protein>
    <submittedName>
        <fullName evidence="3 5">Biotin--protein ligase</fullName>
    </submittedName>
</protein>
<gene>
    <name evidence="3 5 6" type="ORF">SRAE_X000066400</name>
</gene>
<dbReference type="CTD" id="36383717"/>
<dbReference type="PROSITE" id="PS51733">
    <property type="entry name" value="BPL_LPL_CATALYTIC"/>
    <property type="match status" value="1"/>
</dbReference>
<feature type="chain" id="PRO_5015031101" evidence="1">
    <location>
        <begin position="19"/>
        <end position="1427"/>
    </location>
</feature>
<dbReference type="WBParaSite" id="SRAE_X000066400.1">
    <property type="protein sequence ID" value="SRAE_X000066400.1"/>
    <property type="gene ID" value="WBGene00266223"/>
</dbReference>
<evidence type="ECO:0000313" key="3">
    <source>
        <dbReference type="EMBL" id="CEF71337.1"/>
    </source>
</evidence>
<dbReference type="STRING" id="34506.A0A090LSZ8"/>
<dbReference type="Pfam" id="PF03099">
    <property type="entry name" value="BPL_LplA_LipB"/>
    <property type="match status" value="1"/>
</dbReference>
<dbReference type="Proteomes" id="UP000035682">
    <property type="component" value="Unplaced"/>
</dbReference>